<evidence type="ECO:0000256" key="7">
    <source>
        <dbReference type="SAM" id="MobiDB-lite"/>
    </source>
</evidence>
<organism evidence="10 11">
    <name type="scientific">Frondihabitans australicus</name>
    <dbReference type="NCBI Taxonomy" id="386892"/>
    <lineage>
        <taxon>Bacteria</taxon>
        <taxon>Bacillati</taxon>
        <taxon>Actinomycetota</taxon>
        <taxon>Actinomycetes</taxon>
        <taxon>Micrococcales</taxon>
        <taxon>Microbacteriaceae</taxon>
        <taxon>Frondihabitans</taxon>
    </lineage>
</organism>
<dbReference type="InterPro" id="IPR048327">
    <property type="entry name" value="Dyp_perox_N"/>
</dbReference>
<evidence type="ECO:0000259" key="9">
    <source>
        <dbReference type="Pfam" id="PF20628"/>
    </source>
</evidence>
<keyword evidence="3" id="KW-0479">Metal-binding</keyword>
<evidence type="ECO:0000259" key="8">
    <source>
        <dbReference type="Pfam" id="PF04261"/>
    </source>
</evidence>
<evidence type="ECO:0000256" key="3">
    <source>
        <dbReference type="ARBA" id="ARBA00022723"/>
    </source>
</evidence>
<dbReference type="GO" id="GO:0005829">
    <property type="term" value="C:cytosol"/>
    <property type="evidence" value="ECO:0007669"/>
    <property type="project" value="TreeGrafter"/>
</dbReference>
<dbReference type="SUPFAM" id="SSF54909">
    <property type="entry name" value="Dimeric alpha+beta barrel"/>
    <property type="match status" value="1"/>
</dbReference>
<keyword evidence="11" id="KW-1185">Reference proteome</keyword>
<evidence type="ECO:0000256" key="4">
    <source>
        <dbReference type="ARBA" id="ARBA00023002"/>
    </source>
</evidence>
<sequence length="357" mass="38463">MSNRADGTRVPIDAQSIDAPLTKAAVFLTLTVKPDLDDADAVRDILDGLDDLIKTIGFRDLAARLTCVVGLGPGLWKRLSPGSAPAELHPFVPIDGTPHRAPSTAGDLLFHIRADRPDFCFELERLILATLGEHVRIEDEVQGFRYFDTRDLLGFVDGTANPVAQELDAAALVGADDPTWAGGSFIVVQKYLHDLTRWNDLTTDEQEAIIGRSKADNIERDSDAEERPSHKTLATITDDDGNEYDILRDNMPFGRPGAGEYGTYFIGYAGHLWVIEKMLQRMFLGETPGQYDRILDFSTAVTGATFFAPSRQQMALLAAGPAAAAMENTAASTDGSSSAPSSAPTLGIGSLKAPTGE</sequence>
<dbReference type="AlphaFoldDB" id="A0A495IKS0"/>
<keyword evidence="5" id="KW-0408">Iron</keyword>
<dbReference type="GO" id="GO:0004601">
    <property type="term" value="F:peroxidase activity"/>
    <property type="evidence" value="ECO:0007669"/>
    <property type="project" value="UniProtKB-KW"/>
</dbReference>
<dbReference type="PANTHER" id="PTHR30521:SF0">
    <property type="entry name" value="DYP-TYPE PEROXIDASE FAMILY PROTEIN"/>
    <property type="match status" value="1"/>
</dbReference>
<proteinExistence type="inferred from homology"/>
<dbReference type="Pfam" id="PF20628">
    <property type="entry name" value="Dyp_perox_C"/>
    <property type="match status" value="1"/>
</dbReference>
<gene>
    <name evidence="10" type="ORF">C8E83_3499</name>
</gene>
<evidence type="ECO:0000256" key="2">
    <source>
        <dbReference type="ARBA" id="ARBA00022559"/>
    </source>
</evidence>
<reference evidence="10 11" key="1">
    <citation type="submission" date="2018-10" db="EMBL/GenBank/DDBJ databases">
        <title>Sequencing the genomes of 1000 actinobacteria strains.</title>
        <authorList>
            <person name="Klenk H.-P."/>
        </authorList>
    </citation>
    <scope>NUCLEOTIDE SEQUENCE [LARGE SCALE GENOMIC DNA]</scope>
    <source>
        <strain evidence="10 11">DSM 17894</strain>
    </source>
</reference>
<keyword evidence="2 10" id="KW-0575">Peroxidase</keyword>
<dbReference type="InterPro" id="IPR048328">
    <property type="entry name" value="Dyp_perox_C"/>
</dbReference>
<evidence type="ECO:0000256" key="1">
    <source>
        <dbReference type="ARBA" id="ARBA00001970"/>
    </source>
</evidence>
<dbReference type="InterPro" id="IPR006314">
    <property type="entry name" value="Dyp_peroxidase"/>
</dbReference>
<dbReference type="NCBIfam" id="TIGR01413">
    <property type="entry name" value="Dyp_perox_fam"/>
    <property type="match status" value="1"/>
</dbReference>
<comment type="caution">
    <text evidence="10">The sequence shown here is derived from an EMBL/GenBank/DDBJ whole genome shotgun (WGS) entry which is preliminary data.</text>
</comment>
<accession>A0A495IKS0</accession>
<feature type="domain" description="Dyp-type peroxidase N-terminal" evidence="8">
    <location>
        <begin position="16"/>
        <end position="145"/>
    </location>
</feature>
<feature type="region of interest" description="Disordered" evidence="7">
    <location>
        <begin position="327"/>
        <end position="357"/>
    </location>
</feature>
<dbReference type="EMBL" id="RBKS01000001">
    <property type="protein sequence ID" value="RKR76330.1"/>
    <property type="molecule type" value="Genomic_DNA"/>
</dbReference>
<feature type="compositionally biased region" description="Low complexity" evidence="7">
    <location>
        <begin position="327"/>
        <end position="345"/>
    </location>
</feature>
<evidence type="ECO:0000256" key="5">
    <source>
        <dbReference type="ARBA" id="ARBA00023004"/>
    </source>
</evidence>
<name>A0A495IKS0_9MICO</name>
<dbReference type="OrthoDB" id="3251355at2"/>
<dbReference type="Proteomes" id="UP000280008">
    <property type="component" value="Unassembled WGS sequence"/>
</dbReference>
<evidence type="ECO:0000256" key="6">
    <source>
        <dbReference type="ARBA" id="ARBA00025737"/>
    </source>
</evidence>
<dbReference type="InterPro" id="IPR011008">
    <property type="entry name" value="Dimeric_a/b-barrel"/>
</dbReference>
<dbReference type="PROSITE" id="PS51404">
    <property type="entry name" value="DYP_PEROXIDASE"/>
    <property type="match status" value="1"/>
</dbReference>
<comment type="cofactor">
    <cofactor evidence="1">
        <name>heme b</name>
        <dbReference type="ChEBI" id="CHEBI:60344"/>
    </cofactor>
</comment>
<evidence type="ECO:0000313" key="10">
    <source>
        <dbReference type="EMBL" id="RKR76330.1"/>
    </source>
</evidence>
<protein>
    <submittedName>
        <fullName evidence="10">Putative iron-dependent peroxidase</fullName>
    </submittedName>
</protein>
<dbReference type="GO" id="GO:0046872">
    <property type="term" value="F:metal ion binding"/>
    <property type="evidence" value="ECO:0007669"/>
    <property type="project" value="UniProtKB-KW"/>
</dbReference>
<feature type="domain" description="Dyp-type peroxidase C-terminal" evidence="9">
    <location>
        <begin position="148"/>
        <end position="312"/>
    </location>
</feature>
<dbReference type="RefSeq" id="WP_121371316.1">
    <property type="nucleotide sequence ID" value="NZ_RBKS01000001.1"/>
</dbReference>
<evidence type="ECO:0000313" key="11">
    <source>
        <dbReference type="Proteomes" id="UP000280008"/>
    </source>
</evidence>
<dbReference type="Pfam" id="PF04261">
    <property type="entry name" value="Dyp_perox_N"/>
    <property type="match status" value="1"/>
</dbReference>
<dbReference type="GO" id="GO:0020037">
    <property type="term" value="F:heme binding"/>
    <property type="evidence" value="ECO:0007669"/>
    <property type="project" value="InterPro"/>
</dbReference>
<keyword evidence="4" id="KW-0560">Oxidoreductase</keyword>
<dbReference type="PANTHER" id="PTHR30521">
    <property type="entry name" value="DEFERROCHELATASE/PEROXIDASE"/>
    <property type="match status" value="1"/>
</dbReference>
<comment type="similarity">
    <text evidence="6">Belongs to the DyP-type peroxidase family.</text>
</comment>